<sequence length="140" mass="15623">MQGAPEVPRRFRLLEELQNGEKGIGDGTVSYGLEDAEDMQMTNWNGTILGPYNTAFENRIYSLKITCGPQYPKVAPQVRFVTKINLPCVQANGQIDINKFSILKNWVSKNTLESILTGLKNEMSSAANKKLQQPPDGQTY</sequence>
<comment type="caution">
    <text evidence="3">The sequence shown here is derived from an EMBL/GenBank/DDBJ whole genome shotgun (WGS) entry which is preliminary data.</text>
</comment>
<dbReference type="PROSITE" id="PS50127">
    <property type="entry name" value="UBC_2"/>
    <property type="match status" value="1"/>
</dbReference>
<evidence type="ECO:0000259" key="2">
    <source>
        <dbReference type="PROSITE" id="PS50127"/>
    </source>
</evidence>
<dbReference type="AlphaFoldDB" id="A0A8S1NY89"/>
<dbReference type="OMA" id="GPESCSY"/>
<dbReference type="FunFam" id="3.10.110.10:FF:000026">
    <property type="entry name" value="Ubiquitin-conjugating enzyme E2 variant"/>
    <property type="match status" value="1"/>
</dbReference>
<proteinExistence type="predicted"/>
<keyword evidence="4" id="KW-1185">Reference proteome</keyword>
<accession>A0A8S1NY89</accession>
<dbReference type="Pfam" id="PF00179">
    <property type="entry name" value="UQ_con"/>
    <property type="match status" value="1"/>
</dbReference>
<dbReference type="SMART" id="SM00212">
    <property type="entry name" value="UBCc"/>
    <property type="match status" value="1"/>
</dbReference>
<dbReference type="EMBL" id="CAJJDM010000104">
    <property type="protein sequence ID" value="CAD8096329.1"/>
    <property type="molecule type" value="Genomic_DNA"/>
</dbReference>
<keyword evidence="1" id="KW-0833">Ubl conjugation pathway</keyword>
<name>A0A8S1NY89_PARPR</name>
<dbReference type="PANTHER" id="PTHR24068">
    <property type="entry name" value="UBIQUITIN-CONJUGATING ENZYME E2"/>
    <property type="match status" value="1"/>
</dbReference>
<dbReference type="InterPro" id="IPR000608">
    <property type="entry name" value="UBC"/>
</dbReference>
<feature type="domain" description="UBC core" evidence="2">
    <location>
        <begin position="8"/>
        <end position="140"/>
    </location>
</feature>
<evidence type="ECO:0000256" key="1">
    <source>
        <dbReference type="ARBA" id="ARBA00022786"/>
    </source>
</evidence>
<evidence type="ECO:0000313" key="4">
    <source>
        <dbReference type="Proteomes" id="UP000688137"/>
    </source>
</evidence>
<evidence type="ECO:0000313" key="3">
    <source>
        <dbReference type="EMBL" id="CAD8096329.1"/>
    </source>
</evidence>
<protein>
    <recommendedName>
        <fullName evidence="2">UBC core domain-containing protein</fullName>
    </recommendedName>
</protein>
<organism evidence="3 4">
    <name type="scientific">Paramecium primaurelia</name>
    <dbReference type="NCBI Taxonomy" id="5886"/>
    <lineage>
        <taxon>Eukaryota</taxon>
        <taxon>Sar</taxon>
        <taxon>Alveolata</taxon>
        <taxon>Ciliophora</taxon>
        <taxon>Intramacronucleata</taxon>
        <taxon>Oligohymenophorea</taxon>
        <taxon>Peniculida</taxon>
        <taxon>Parameciidae</taxon>
        <taxon>Paramecium</taxon>
    </lineage>
</organism>
<gene>
    <name evidence="3" type="ORF">PPRIM_AZ9-3.1.T1010037</name>
</gene>
<dbReference type="Proteomes" id="UP000688137">
    <property type="component" value="Unassembled WGS sequence"/>
</dbReference>
<reference evidence="3" key="1">
    <citation type="submission" date="2021-01" db="EMBL/GenBank/DDBJ databases">
        <authorList>
            <consortium name="Genoscope - CEA"/>
            <person name="William W."/>
        </authorList>
    </citation>
    <scope>NUCLEOTIDE SEQUENCE</scope>
</reference>
<dbReference type="CDD" id="cd23807">
    <property type="entry name" value="UEV_UBE2V"/>
    <property type="match status" value="1"/>
</dbReference>